<keyword evidence="8" id="KW-1185">Reference proteome</keyword>
<feature type="signal peptide" evidence="5">
    <location>
        <begin position="1"/>
        <end position="19"/>
    </location>
</feature>
<dbReference type="Proteomes" id="UP000292262">
    <property type="component" value="Unassembled WGS sequence"/>
</dbReference>
<feature type="chain" id="PRO_5020616576" evidence="5">
    <location>
        <begin position="20"/>
        <end position="281"/>
    </location>
</feature>
<sequence>MRQYLGVLFMILFSLSCMGQQSTDKKISYGKAVNIAGRQRMLTQKLSKAYFFKLLGYDNFVIQEEIDSSVTRFLSQLDYLSNNFKGKNYTHHFKEIRREWKSFYRQLKRANDTTAARYIIEYNTSLLTHSNNIVREIESEYYQQKVFSRADSSRQIATENLIEIVDISGRQRMLAQRMCLYYLASKHFNNANDRYITHVKEVYEEFELSIIKLLESDFNNSKSRMHIAQLLFHWKGIKEEESNLFSKQFDIGDLYEITNNLTSVFEQITAIYQEIYETKVQ</sequence>
<evidence type="ECO:0000256" key="3">
    <source>
        <dbReference type="ARBA" id="ARBA00022989"/>
    </source>
</evidence>
<comment type="caution">
    <text evidence="7">The sequence shown here is derived from an EMBL/GenBank/DDBJ whole genome shotgun (WGS) entry which is preliminary data.</text>
</comment>
<feature type="domain" description="NarX-like N-terminal" evidence="6">
    <location>
        <begin position="30"/>
        <end position="110"/>
    </location>
</feature>
<evidence type="ECO:0000256" key="4">
    <source>
        <dbReference type="ARBA" id="ARBA00023136"/>
    </source>
</evidence>
<proteinExistence type="predicted"/>
<dbReference type="Pfam" id="PF13675">
    <property type="entry name" value="PilJ"/>
    <property type="match status" value="1"/>
</dbReference>
<protein>
    <submittedName>
        <fullName evidence="7">PilJ/NarX-like methyl-accepting chemotaxis transducer</fullName>
    </submittedName>
</protein>
<evidence type="ECO:0000313" key="8">
    <source>
        <dbReference type="Proteomes" id="UP000292262"/>
    </source>
</evidence>
<evidence type="ECO:0000259" key="6">
    <source>
        <dbReference type="Pfam" id="PF13675"/>
    </source>
</evidence>
<dbReference type="RefSeq" id="WP_130287216.1">
    <property type="nucleotide sequence ID" value="NZ_SGXE01000003.1"/>
</dbReference>
<dbReference type="EMBL" id="SGXE01000003">
    <property type="protein sequence ID" value="RZS92539.1"/>
    <property type="molecule type" value="Genomic_DNA"/>
</dbReference>
<accession>A0A4V2F5E5</accession>
<dbReference type="GO" id="GO:0016020">
    <property type="term" value="C:membrane"/>
    <property type="evidence" value="ECO:0007669"/>
    <property type="project" value="UniProtKB-SubCell"/>
</dbReference>
<evidence type="ECO:0000256" key="2">
    <source>
        <dbReference type="ARBA" id="ARBA00022692"/>
    </source>
</evidence>
<keyword evidence="3" id="KW-1133">Transmembrane helix</keyword>
<gene>
    <name evidence="7" type="ORF">EV197_2677</name>
</gene>
<dbReference type="InterPro" id="IPR029095">
    <property type="entry name" value="NarX-like_N"/>
</dbReference>
<comment type="subcellular location">
    <subcellularLocation>
        <location evidence="1">Membrane</location>
        <topology evidence="1">Multi-pass membrane protein</topology>
    </subcellularLocation>
</comment>
<name>A0A4V2F5E5_9FLAO</name>
<keyword evidence="2" id="KW-0812">Transmembrane</keyword>
<keyword evidence="5" id="KW-0732">Signal</keyword>
<evidence type="ECO:0000256" key="1">
    <source>
        <dbReference type="ARBA" id="ARBA00004141"/>
    </source>
</evidence>
<keyword evidence="4" id="KW-0472">Membrane</keyword>
<reference evidence="7 8" key="1">
    <citation type="submission" date="2019-02" db="EMBL/GenBank/DDBJ databases">
        <title>Genomic Encyclopedia of Type Strains, Phase IV (KMG-IV): sequencing the most valuable type-strain genomes for metagenomic binning, comparative biology and taxonomic classification.</title>
        <authorList>
            <person name="Goeker M."/>
        </authorList>
    </citation>
    <scope>NUCLEOTIDE SEQUENCE [LARGE SCALE GENOMIC DNA]</scope>
    <source>
        <strain evidence="7 8">DSM 17196</strain>
    </source>
</reference>
<dbReference type="OrthoDB" id="952521at2"/>
<dbReference type="PROSITE" id="PS51257">
    <property type="entry name" value="PROKAR_LIPOPROTEIN"/>
    <property type="match status" value="1"/>
</dbReference>
<evidence type="ECO:0000313" key="7">
    <source>
        <dbReference type="EMBL" id="RZS92539.1"/>
    </source>
</evidence>
<organism evidence="7 8">
    <name type="scientific">Aquimarina brevivitae</name>
    <dbReference type="NCBI Taxonomy" id="323412"/>
    <lineage>
        <taxon>Bacteria</taxon>
        <taxon>Pseudomonadati</taxon>
        <taxon>Bacteroidota</taxon>
        <taxon>Flavobacteriia</taxon>
        <taxon>Flavobacteriales</taxon>
        <taxon>Flavobacteriaceae</taxon>
        <taxon>Aquimarina</taxon>
    </lineage>
</organism>
<evidence type="ECO:0000256" key="5">
    <source>
        <dbReference type="SAM" id="SignalP"/>
    </source>
</evidence>
<dbReference type="AlphaFoldDB" id="A0A4V2F5E5"/>